<evidence type="ECO:0000256" key="2">
    <source>
        <dbReference type="SAM" id="SignalP"/>
    </source>
</evidence>
<comment type="caution">
    <text evidence="3">The sequence shown here is derived from an EMBL/GenBank/DDBJ whole genome shotgun (WGS) entry which is preliminary data.</text>
</comment>
<evidence type="ECO:0000313" key="4">
    <source>
        <dbReference type="Proteomes" id="UP001596422"/>
    </source>
</evidence>
<proteinExistence type="predicted"/>
<accession>A0ABW2A2Y2</accession>
<evidence type="ECO:0000313" key="3">
    <source>
        <dbReference type="EMBL" id="MFC6671792.1"/>
    </source>
</evidence>
<dbReference type="EMBL" id="JBHSWE010000001">
    <property type="protein sequence ID" value="MFC6671792.1"/>
    <property type="molecule type" value="Genomic_DNA"/>
</dbReference>
<evidence type="ECO:0000256" key="1">
    <source>
        <dbReference type="SAM" id="MobiDB-lite"/>
    </source>
</evidence>
<keyword evidence="4" id="KW-1185">Reference proteome</keyword>
<sequence length="257" mass="32050">MSSRIIAGPALLITALLLTACASGPYHTSATVGGTGYYDSRYDDFYFYPNVGVYFSIRSGDYWYRPHGHWTRVRTLPSHIHLQPRHRVKLRLDHDRPYRHYDDHRRRYHHRDRDWDRDRDRDRDWDRRRDRDDHRWRDRSRFERDRHWDRQRENDSIRRTDDRNRRLHDRYRDDDRHRRSLDGDRRPERFTREPSRKSWQHDNRHERGKADAVPRHYNRGDRARHHDRTPDSRGSRDPVQDLRWFHRLFDRDRDGDS</sequence>
<dbReference type="Proteomes" id="UP001596422">
    <property type="component" value="Unassembled WGS sequence"/>
</dbReference>
<keyword evidence="2" id="KW-0732">Signal</keyword>
<reference evidence="4" key="1">
    <citation type="journal article" date="2019" name="Int. J. Syst. Evol. Microbiol.">
        <title>The Global Catalogue of Microorganisms (GCM) 10K type strain sequencing project: providing services to taxonomists for standard genome sequencing and annotation.</title>
        <authorList>
            <consortium name="The Broad Institute Genomics Platform"/>
            <consortium name="The Broad Institute Genome Sequencing Center for Infectious Disease"/>
            <person name="Wu L."/>
            <person name="Ma J."/>
        </authorList>
    </citation>
    <scope>NUCLEOTIDE SEQUENCE [LARGE SCALE GENOMIC DNA]</scope>
    <source>
        <strain evidence="4">NBRC 111756</strain>
    </source>
</reference>
<feature type="chain" id="PRO_5045614607" evidence="2">
    <location>
        <begin position="23"/>
        <end position="257"/>
    </location>
</feature>
<feature type="region of interest" description="Disordered" evidence="1">
    <location>
        <begin position="173"/>
        <end position="239"/>
    </location>
</feature>
<feature type="signal peptide" evidence="2">
    <location>
        <begin position="1"/>
        <end position="22"/>
    </location>
</feature>
<organism evidence="3 4">
    <name type="scientific">Marinobacterium aestuariivivens</name>
    <dbReference type="NCBI Taxonomy" id="1698799"/>
    <lineage>
        <taxon>Bacteria</taxon>
        <taxon>Pseudomonadati</taxon>
        <taxon>Pseudomonadota</taxon>
        <taxon>Gammaproteobacteria</taxon>
        <taxon>Oceanospirillales</taxon>
        <taxon>Oceanospirillaceae</taxon>
        <taxon>Marinobacterium</taxon>
    </lineage>
</organism>
<name>A0ABW2A2Y2_9GAMM</name>
<dbReference type="PROSITE" id="PS51257">
    <property type="entry name" value="PROKAR_LIPOPROTEIN"/>
    <property type="match status" value="1"/>
</dbReference>
<feature type="compositionally biased region" description="Basic and acidic residues" evidence="1">
    <location>
        <begin position="228"/>
        <end position="239"/>
    </location>
</feature>
<protein>
    <submittedName>
        <fullName evidence="3">Uncharacterized protein</fullName>
    </submittedName>
</protein>
<gene>
    <name evidence="3" type="ORF">ACFQDL_18280</name>
</gene>
<feature type="compositionally biased region" description="Basic and acidic residues" evidence="1">
    <location>
        <begin position="173"/>
        <end position="221"/>
    </location>
</feature>
<dbReference type="RefSeq" id="WP_379910283.1">
    <property type="nucleotide sequence ID" value="NZ_JBHSWE010000001.1"/>
</dbReference>